<keyword evidence="3" id="KW-1185">Reference proteome</keyword>
<dbReference type="EMBL" id="SELW01000553">
    <property type="protein sequence ID" value="TID21202.1"/>
    <property type="molecule type" value="Genomic_DNA"/>
</dbReference>
<accession>A0A4T0WYP1</accession>
<dbReference type="Proteomes" id="UP000307173">
    <property type="component" value="Unassembled WGS sequence"/>
</dbReference>
<proteinExistence type="predicted"/>
<comment type="caution">
    <text evidence="2">The sequence shown here is derived from an EMBL/GenBank/DDBJ whole genome shotgun (WGS) entry which is preliminary data.</text>
</comment>
<reference evidence="2 3" key="1">
    <citation type="journal article" date="2019" name="Front. Genet.">
        <title>Whole-Genome Sequencing of the Opportunistic Yeast Pathogen Candida inconspicua Uncovers Its Hybrid Origin.</title>
        <authorList>
            <person name="Mixao V."/>
            <person name="Hansen A.P."/>
            <person name="Saus E."/>
            <person name="Boekhout T."/>
            <person name="Lass-Florl C."/>
            <person name="Gabaldon T."/>
        </authorList>
    </citation>
    <scope>NUCLEOTIDE SEQUENCE [LARGE SCALE GENOMIC DNA]</scope>
    <source>
        <strain evidence="2 3">CBS 180</strain>
    </source>
</reference>
<protein>
    <recommendedName>
        <fullName evidence="4">Thioredoxin domain-containing protein</fullName>
    </recommendedName>
</protein>
<dbReference type="AlphaFoldDB" id="A0A4T0WYP1"/>
<evidence type="ECO:0000313" key="2">
    <source>
        <dbReference type="EMBL" id="TID21202.1"/>
    </source>
</evidence>
<keyword evidence="1" id="KW-1133">Transmembrane helix</keyword>
<evidence type="ECO:0000256" key="1">
    <source>
        <dbReference type="SAM" id="Phobius"/>
    </source>
</evidence>
<evidence type="ECO:0008006" key="4">
    <source>
        <dbReference type="Google" id="ProtNLM"/>
    </source>
</evidence>
<organism evidence="2 3">
    <name type="scientific">Pichia inconspicua</name>
    <dbReference type="NCBI Taxonomy" id="52247"/>
    <lineage>
        <taxon>Eukaryota</taxon>
        <taxon>Fungi</taxon>
        <taxon>Dikarya</taxon>
        <taxon>Ascomycota</taxon>
        <taxon>Saccharomycotina</taxon>
        <taxon>Pichiomycetes</taxon>
        <taxon>Pichiales</taxon>
        <taxon>Pichiaceae</taxon>
        <taxon>Pichia</taxon>
    </lineage>
</organism>
<name>A0A4T0WYP1_9ASCO</name>
<feature type="transmembrane region" description="Helical" evidence="1">
    <location>
        <begin position="15"/>
        <end position="32"/>
    </location>
</feature>
<gene>
    <name evidence="2" type="ORF">CANINC_003482</name>
</gene>
<keyword evidence="1" id="KW-0812">Transmembrane</keyword>
<evidence type="ECO:0000313" key="3">
    <source>
        <dbReference type="Proteomes" id="UP000307173"/>
    </source>
</evidence>
<dbReference type="OrthoDB" id="19690at2759"/>
<keyword evidence="1" id="KW-0472">Membrane</keyword>
<sequence>MNKYNEQQNIHRNKLLGIGIFATAAIGLFFYAKAKPGKATASIIYPPEKQGTGRVFQTIHNPQEFDALLSSPDSSHGTLFATFVRLGEKPSNSMATHMWEIVRTCSTPQTSTVCVELAGGRNDELKTRYMITNVPSVVALKKTLPYDIYVDPAVKNSDTEIDEVDQEKLKSWVEGVLSKSV</sequence>